<evidence type="ECO:0000256" key="1">
    <source>
        <dbReference type="SAM" id="MobiDB-lite"/>
    </source>
</evidence>
<feature type="region of interest" description="Disordered" evidence="1">
    <location>
        <begin position="30"/>
        <end position="58"/>
    </location>
</feature>
<feature type="compositionally biased region" description="Basic and acidic residues" evidence="1">
    <location>
        <begin position="188"/>
        <end position="204"/>
    </location>
</feature>
<comment type="caution">
    <text evidence="2">The sequence shown here is derived from an EMBL/GenBank/DDBJ whole genome shotgun (WGS) entry which is preliminary data.</text>
</comment>
<feature type="compositionally biased region" description="Basic and acidic residues" evidence="1">
    <location>
        <begin position="149"/>
        <end position="163"/>
    </location>
</feature>
<evidence type="ECO:0000313" key="2">
    <source>
        <dbReference type="EMBL" id="RNF08792.1"/>
    </source>
</evidence>
<feature type="region of interest" description="Disordered" evidence="1">
    <location>
        <begin position="115"/>
        <end position="163"/>
    </location>
</feature>
<evidence type="ECO:0000313" key="3">
    <source>
        <dbReference type="Proteomes" id="UP000283634"/>
    </source>
</evidence>
<feature type="compositionally biased region" description="Basic and acidic residues" evidence="1">
    <location>
        <begin position="48"/>
        <end position="58"/>
    </location>
</feature>
<accession>A0A422NTG2</accession>
<reference evidence="2 3" key="1">
    <citation type="journal article" date="2018" name="BMC Genomics">
        <title>Genomic comparison of Trypanosoma conorhini and Trypanosoma rangeli to Trypanosoma cruzi strains of high and low virulence.</title>
        <authorList>
            <person name="Bradwell K.R."/>
            <person name="Koparde V.N."/>
            <person name="Matveyev A.V."/>
            <person name="Serrano M.G."/>
            <person name="Alves J.M."/>
            <person name="Parikh H."/>
            <person name="Huang B."/>
            <person name="Lee V."/>
            <person name="Espinosa-Alvarez O."/>
            <person name="Ortiz P.A."/>
            <person name="Costa-Martins A.G."/>
            <person name="Teixeira M.M."/>
            <person name="Buck G.A."/>
        </authorList>
    </citation>
    <scope>NUCLEOTIDE SEQUENCE [LARGE SCALE GENOMIC DNA]</scope>
    <source>
        <strain evidence="2 3">AM80</strain>
    </source>
</reference>
<gene>
    <name evidence="2" type="ORF">TraAM80_02533</name>
</gene>
<dbReference type="Proteomes" id="UP000283634">
    <property type="component" value="Unassembled WGS sequence"/>
</dbReference>
<proteinExistence type="predicted"/>
<dbReference type="RefSeq" id="XP_029240593.1">
    <property type="nucleotide sequence ID" value="XM_029379533.1"/>
</dbReference>
<feature type="compositionally biased region" description="Basic and acidic residues" evidence="1">
    <location>
        <begin position="125"/>
        <end position="141"/>
    </location>
</feature>
<dbReference type="AlphaFoldDB" id="A0A422NTG2"/>
<protein>
    <submittedName>
        <fullName evidence="2">Uncharacterized protein</fullName>
    </submittedName>
</protein>
<dbReference type="OMA" id="KREELMC"/>
<organism evidence="2 3">
    <name type="scientific">Trypanosoma rangeli</name>
    <dbReference type="NCBI Taxonomy" id="5698"/>
    <lineage>
        <taxon>Eukaryota</taxon>
        <taxon>Discoba</taxon>
        <taxon>Euglenozoa</taxon>
        <taxon>Kinetoplastea</taxon>
        <taxon>Metakinetoplastina</taxon>
        <taxon>Trypanosomatida</taxon>
        <taxon>Trypanosomatidae</taxon>
        <taxon>Trypanosoma</taxon>
        <taxon>Herpetosoma</taxon>
    </lineage>
</organism>
<feature type="region of interest" description="Disordered" evidence="1">
    <location>
        <begin position="185"/>
        <end position="204"/>
    </location>
</feature>
<dbReference type="OrthoDB" id="272021at2759"/>
<keyword evidence="3" id="KW-1185">Reference proteome</keyword>
<dbReference type="GeneID" id="40326466"/>
<dbReference type="EMBL" id="MKGL01000059">
    <property type="protein sequence ID" value="RNF08792.1"/>
    <property type="molecule type" value="Genomic_DNA"/>
</dbReference>
<name>A0A422NTG2_TRYRA</name>
<sequence length="204" mass="22995">MSMETQPLESPPIYVEEKPLTQIPQRFLLPAAPGKKGREASVDGGRPSVHELMRNDDYTKKVARSSTGRLVSHYRVPVSRPLPLHTPEAGADRRPLKRNVESVFASLFRGSGEGAVVPDFLKPAENNRRREIEERKKREEQEQPIFGDPDAKQRLLEPKHMPKLDMKVPVDFVPRCAAMRTQSIPIYAEKEDAQAQAAPERRGG</sequence>